<evidence type="ECO:0008006" key="10">
    <source>
        <dbReference type="Google" id="ProtNLM"/>
    </source>
</evidence>
<feature type="compositionally biased region" description="Acidic residues" evidence="5">
    <location>
        <begin position="185"/>
        <end position="202"/>
    </location>
</feature>
<protein>
    <recommendedName>
        <fullName evidence="10">NUC153 domain-containing protein</fullName>
    </recommendedName>
</protein>
<comment type="similarity">
    <text evidence="2">Belongs to the ESF1 family.</text>
</comment>
<sequence length="793" mass="91161">MDSIQSDTRFSHISSDPRFRPMPKSKKKVKIDSRFQSIFTDKNFTHKTNIDKRGRPMLSGSKKQKHVMERFYDISDSSSENDTDQKEDEDLSSATNDKKKKVAAKSQSTQSCKRKLEKDERKSSLKDKKRKLMNLGKSSYKDEDEVGGTSSSEGEQGDSAASGDDLPDKTGMFNDDKQNDALSSDNEDDDDNEAAEEVDSDIAEYTQDHELEETEVDHKWNELHTEAPEIAESTKRLAVCNMDWDFVKAQDLFVLFKSFVPEGGAVKSVTIYPSEFGKERMEEEALLGPKEMRRQQADVEMEKAQDAGKGKKHKNLVGDQQKAKRIEKNKESEQTEKLREYQLNRLRYYYAVVECDSVRTADNIYAECDGREYQLSSVRLDLRFIPDDMGFNDQPRECFTEQQGVLDYQPSKFNSSALSQAKVEVTWDETEFDRLSRRMSALQQKELQTIVEENKYADIIAPPESDSEDEGDGRPQWLKNLLAGDEDEETITEDEKIRLYRQVLMEKVAEDEEEEKKEEGEFDKELAWQPGLKSAAEKKIKKQEKKTDQNVIVGDYLEKKKEKRKKKKEEKMKKRKEENGEDEKEDTALAFSDDELPAGFDIADMKEMLDGDEELPQSSIQSKSVKTKKKKKVRGKAEDEDVPDAEEKAKAELELMLMDNDTVHQKKPGKPEIVKDSDTKEKKKKKSKLAKLKKTEEDREDFVLDMEDPRFSALYSSHLFHIDPTAPQFKKTKNMLKLVDEQIKRKSKKDKKGKFDSLASSRDGLISSENGQTSSSKSKSQSLLESLKRKMKK</sequence>
<feature type="compositionally biased region" description="Basic residues" evidence="5">
    <location>
        <begin position="625"/>
        <end position="634"/>
    </location>
</feature>
<feature type="region of interest" description="Disordered" evidence="5">
    <location>
        <begin position="743"/>
        <end position="793"/>
    </location>
</feature>
<evidence type="ECO:0000256" key="5">
    <source>
        <dbReference type="SAM" id="MobiDB-lite"/>
    </source>
</evidence>
<keyword evidence="9" id="KW-1185">Reference proteome</keyword>
<feature type="region of interest" description="Disordered" evidence="5">
    <location>
        <begin position="304"/>
        <end position="334"/>
    </location>
</feature>
<evidence type="ECO:0000256" key="4">
    <source>
        <dbReference type="ARBA" id="ARBA00023242"/>
    </source>
</evidence>
<feature type="region of interest" description="Disordered" evidence="5">
    <location>
        <begin position="461"/>
        <end position="489"/>
    </location>
</feature>
<feature type="compositionally biased region" description="Basic and acidic residues" evidence="5">
    <location>
        <begin position="661"/>
        <end position="681"/>
    </location>
</feature>
<keyword evidence="3" id="KW-0175">Coiled coil</keyword>
<proteinExistence type="inferred from homology"/>
<feature type="compositionally biased region" description="Basic and acidic residues" evidence="5">
    <location>
        <begin position="114"/>
        <end position="126"/>
    </location>
</feature>
<dbReference type="AlphaFoldDB" id="A0AAE0YCF6"/>
<dbReference type="Pfam" id="PF08159">
    <property type="entry name" value="NUC153"/>
    <property type="match status" value="1"/>
</dbReference>
<dbReference type="InterPro" id="IPR039754">
    <property type="entry name" value="Esf1"/>
</dbReference>
<dbReference type="Pfam" id="PF25121">
    <property type="entry name" value="RRM_ESF1"/>
    <property type="match status" value="1"/>
</dbReference>
<name>A0AAE0YCF6_9GAST</name>
<accession>A0AAE0YCF6</accession>
<evidence type="ECO:0000256" key="2">
    <source>
        <dbReference type="ARBA" id="ARBA00009087"/>
    </source>
</evidence>
<feature type="region of interest" description="Disordered" evidence="5">
    <location>
        <begin position="661"/>
        <end position="700"/>
    </location>
</feature>
<feature type="region of interest" description="Disordered" evidence="5">
    <location>
        <begin position="508"/>
        <end position="647"/>
    </location>
</feature>
<dbReference type="InterPro" id="IPR012580">
    <property type="entry name" value="NUC153"/>
</dbReference>
<comment type="subcellular location">
    <subcellularLocation>
        <location evidence="1">Nucleus</location>
        <location evidence="1">Nucleolus</location>
    </subcellularLocation>
</comment>
<dbReference type="PANTHER" id="PTHR12202">
    <property type="entry name" value="ESF1 HOMOLOG"/>
    <property type="match status" value="1"/>
</dbReference>
<feature type="compositionally biased region" description="Polar residues" evidence="5">
    <location>
        <begin position="1"/>
        <end position="14"/>
    </location>
</feature>
<gene>
    <name evidence="8" type="ORF">RRG08_042820</name>
</gene>
<dbReference type="GO" id="GO:0005730">
    <property type="term" value="C:nucleolus"/>
    <property type="evidence" value="ECO:0007669"/>
    <property type="project" value="UniProtKB-SubCell"/>
</dbReference>
<evidence type="ECO:0000313" key="9">
    <source>
        <dbReference type="Proteomes" id="UP001283361"/>
    </source>
</evidence>
<comment type="caution">
    <text evidence="8">The sequence shown here is derived from an EMBL/GenBank/DDBJ whole genome shotgun (WGS) entry which is preliminary data.</text>
</comment>
<evidence type="ECO:0000259" key="6">
    <source>
        <dbReference type="Pfam" id="PF08159"/>
    </source>
</evidence>
<dbReference type="InterPro" id="IPR056750">
    <property type="entry name" value="RRM_ESF1"/>
</dbReference>
<dbReference type="EMBL" id="JAWDGP010006459">
    <property type="protein sequence ID" value="KAK3740837.1"/>
    <property type="molecule type" value="Genomic_DNA"/>
</dbReference>
<dbReference type="PANTHER" id="PTHR12202:SF0">
    <property type="entry name" value="ESF1 HOMOLOG"/>
    <property type="match status" value="1"/>
</dbReference>
<reference evidence="8" key="1">
    <citation type="journal article" date="2023" name="G3 (Bethesda)">
        <title>A reference genome for the long-term kleptoplast-retaining sea slug Elysia crispata morphotype clarki.</title>
        <authorList>
            <person name="Eastman K.E."/>
            <person name="Pendleton A.L."/>
            <person name="Shaikh M.A."/>
            <person name="Suttiyut T."/>
            <person name="Ogas R."/>
            <person name="Tomko P."/>
            <person name="Gavelis G."/>
            <person name="Widhalm J.R."/>
            <person name="Wisecaver J.H."/>
        </authorList>
    </citation>
    <scope>NUCLEOTIDE SEQUENCE</scope>
    <source>
        <strain evidence="8">ECLA1</strain>
    </source>
</reference>
<feature type="compositionally biased region" description="Basic and acidic residues" evidence="5">
    <location>
        <begin position="517"/>
        <end position="526"/>
    </location>
</feature>
<evidence type="ECO:0000313" key="8">
    <source>
        <dbReference type="EMBL" id="KAK3740837.1"/>
    </source>
</evidence>
<feature type="domain" description="ESF1 RRM" evidence="7">
    <location>
        <begin position="234"/>
        <end position="400"/>
    </location>
</feature>
<feature type="compositionally biased region" description="Basic and acidic residues" evidence="5">
    <location>
        <begin position="569"/>
        <end position="578"/>
    </location>
</feature>
<feature type="compositionally biased region" description="Basic and acidic residues" evidence="5">
    <location>
        <begin position="321"/>
        <end position="334"/>
    </location>
</feature>
<feature type="region of interest" description="Disordered" evidence="5">
    <location>
        <begin position="1"/>
        <end position="31"/>
    </location>
</feature>
<feature type="compositionally biased region" description="Low complexity" evidence="5">
    <location>
        <begin position="774"/>
        <end position="785"/>
    </location>
</feature>
<dbReference type="Proteomes" id="UP001283361">
    <property type="component" value="Unassembled WGS sequence"/>
</dbReference>
<feature type="compositionally biased region" description="Acidic residues" evidence="5">
    <location>
        <begin position="79"/>
        <end position="91"/>
    </location>
</feature>
<dbReference type="GO" id="GO:0006364">
    <property type="term" value="P:rRNA processing"/>
    <property type="evidence" value="ECO:0007669"/>
    <property type="project" value="InterPro"/>
</dbReference>
<feature type="domain" description="NUC153" evidence="6">
    <location>
        <begin position="708"/>
        <end position="735"/>
    </location>
</feature>
<feature type="region of interest" description="Disordered" evidence="5">
    <location>
        <begin position="46"/>
        <end position="217"/>
    </location>
</feature>
<evidence type="ECO:0000256" key="3">
    <source>
        <dbReference type="ARBA" id="ARBA00023054"/>
    </source>
</evidence>
<feature type="compositionally biased region" description="Basic residues" evidence="5">
    <location>
        <begin position="682"/>
        <end position="692"/>
    </location>
</feature>
<evidence type="ECO:0000256" key="1">
    <source>
        <dbReference type="ARBA" id="ARBA00004604"/>
    </source>
</evidence>
<evidence type="ECO:0000259" key="7">
    <source>
        <dbReference type="Pfam" id="PF25121"/>
    </source>
</evidence>
<dbReference type="GO" id="GO:0003723">
    <property type="term" value="F:RNA binding"/>
    <property type="evidence" value="ECO:0007669"/>
    <property type="project" value="TreeGrafter"/>
</dbReference>
<keyword evidence="4" id="KW-0539">Nucleus</keyword>
<organism evidence="8 9">
    <name type="scientific">Elysia crispata</name>
    <name type="common">lettuce slug</name>
    <dbReference type="NCBI Taxonomy" id="231223"/>
    <lineage>
        <taxon>Eukaryota</taxon>
        <taxon>Metazoa</taxon>
        <taxon>Spiralia</taxon>
        <taxon>Lophotrochozoa</taxon>
        <taxon>Mollusca</taxon>
        <taxon>Gastropoda</taxon>
        <taxon>Heterobranchia</taxon>
        <taxon>Euthyneura</taxon>
        <taxon>Panpulmonata</taxon>
        <taxon>Sacoglossa</taxon>
        <taxon>Placobranchoidea</taxon>
        <taxon>Plakobranchidae</taxon>
        <taxon>Elysia</taxon>
    </lineage>
</organism>